<dbReference type="STRING" id="1903181.BTN85_2104"/>
<dbReference type="PANTHER" id="PTHR37308:SF1">
    <property type="entry name" value="POLYPRENYL-PHOSPHATE TRANSPORTER"/>
    <property type="match status" value="1"/>
</dbReference>
<keyword evidence="1" id="KW-0472">Membrane</keyword>
<reference evidence="2" key="1">
    <citation type="submission" date="2016-12" db="EMBL/GenBank/DDBJ databases">
        <title>Discovery of methanogenic haloarchaea.</title>
        <authorList>
            <person name="Sorokin D.Y."/>
            <person name="Makarova K.S."/>
            <person name="Abbas B."/>
            <person name="Ferrer M."/>
            <person name="Golyshin P.N."/>
        </authorList>
    </citation>
    <scope>NUCLEOTIDE SEQUENCE [LARGE SCALE GENOMIC DNA]</scope>
    <source>
        <strain evidence="2">HMET1</strain>
    </source>
</reference>
<feature type="transmembrane region" description="Helical" evidence="1">
    <location>
        <begin position="84"/>
        <end position="108"/>
    </location>
</feature>
<feature type="transmembrane region" description="Helical" evidence="1">
    <location>
        <begin position="171"/>
        <end position="197"/>
    </location>
</feature>
<keyword evidence="1" id="KW-1133">Transmembrane helix</keyword>
<keyword evidence="1" id="KW-0812">Transmembrane</keyword>
<organism evidence="2 3">
    <name type="scientific">Methanohalarchaeum thermophilum</name>
    <dbReference type="NCBI Taxonomy" id="1903181"/>
    <lineage>
        <taxon>Archaea</taxon>
        <taxon>Methanobacteriati</taxon>
        <taxon>Methanobacteriota</taxon>
        <taxon>Methanonatronarchaeia</taxon>
        <taxon>Methanonatronarchaeales</taxon>
        <taxon>Methanonatronarchaeaceae</taxon>
        <taxon>Candidatus Methanohalarchaeum</taxon>
    </lineage>
</organism>
<feature type="transmembrane region" description="Helical" evidence="1">
    <location>
        <begin position="217"/>
        <end position="239"/>
    </location>
</feature>
<evidence type="ECO:0000313" key="3">
    <source>
        <dbReference type="Proteomes" id="UP000185744"/>
    </source>
</evidence>
<evidence type="ECO:0000256" key="1">
    <source>
        <dbReference type="SAM" id="Phobius"/>
    </source>
</evidence>
<feature type="transmembrane region" description="Helical" evidence="1">
    <location>
        <begin position="144"/>
        <end position="165"/>
    </location>
</feature>
<name>A0A1Q6DSY0_METT1</name>
<keyword evidence="3" id="KW-1185">Reference proteome</keyword>
<comment type="caution">
    <text evidence="2">The sequence shown here is derived from an EMBL/GenBank/DDBJ whole genome shotgun (WGS) entry which is preliminary data.</text>
</comment>
<dbReference type="EMBL" id="MSDW01000002">
    <property type="protein sequence ID" value="OKY77453.1"/>
    <property type="molecule type" value="Genomic_DNA"/>
</dbReference>
<feature type="transmembrane region" description="Helical" evidence="1">
    <location>
        <begin position="114"/>
        <end position="132"/>
    </location>
</feature>
<proteinExistence type="predicted"/>
<dbReference type="Proteomes" id="UP000185744">
    <property type="component" value="Unassembled WGS sequence"/>
</dbReference>
<gene>
    <name evidence="2" type="ORF">BTN85_2104</name>
</gene>
<dbReference type="PANTHER" id="PTHR37308">
    <property type="entry name" value="INTEGRAL MEMBRANE PROTEIN"/>
    <property type="match status" value="1"/>
</dbReference>
<sequence>MVEGETNKKKDRNLLDKVKLFIKGVLMGLADVVPGVSGGTIALITGIYEELIFSINSANPTKIIKNLIKRNKNQLIQSIKQINYIFLIILGLGVITSFLVASRFILLLLDKFPVYTYSFFFGLIAASAVKIYQRIEEGAFYKTLVTLTIGAITGFVVTGITSSHITHTPPIIFLSGALAILAMILPGISGSFILLAIGQYKYMLSVLHNINTKYIDLILFLTGATISLFTFTNILSNILKKYRKPTLASLTGLMLGALRLPATKILTAPQTTPTYNWTPQTTTITIIALTIGIITVTIIEQN</sequence>
<evidence type="ECO:0000313" key="2">
    <source>
        <dbReference type="EMBL" id="OKY77453.1"/>
    </source>
</evidence>
<accession>A0A1Q6DSY0</accession>
<dbReference type="InterPro" id="IPR007163">
    <property type="entry name" value="VCA0040-like"/>
</dbReference>
<feature type="transmembrane region" description="Helical" evidence="1">
    <location>
        <begin position="281"/>
        <end position="299"/>
    </location>
</feature>
<dbReference type="AlphaFoldDB" id="A0A1Q6DSY0"/>
<dbReference type="Pfam" id="PF04018">
    <property type="entry name" value="VCA0040-like"/>
    <property type="match status" value="1"/>
</dbReference>
<dbReference type="InParanoid" id="A0A1Q6DSY0"/>
<protein>
    <submittedName>
        <fullName evidence="2">Membrane protein, DUF368 family</fullName>
    </submittedName>
</protein>